<reference evidence="1" key="1">
    <citation type="submission" date="2018-11" db="EMBL/GenBank/DDBJ databases">
        <authorList>
            <consortium name="Pathogen Informatics"/>
        </authorList>
    </citation>
    <scope>NUCLEOTIDE SEQUENCE</scope>
</reference>
<protein>
    <submittedName>
        <fullName evidence="1">Uncharacterized protein</fullName>
    </submittedName>
</protein>
<evidence type="ECO:0000313" key="2">
    <source>
        <dbReference type="Proteomes" id="UP000784294"/>
    </source>
</evidence>
<organism evidence="1 2">
    <name type="scientific">Protopolystoma xenopodis</name>
    <dbReference type="NCBI Taxonomy" id="117903"/>
    <lineage>
        <taxon>Eukaryota</taxon>
        <taxon>Metazoa</taxon>
        <taxon>Spiralia</taxon>
        <taxon>Lophotrochozoa</taxon>
        <taxon>Platyhelminthes</taxon>
        <taxon>Monogenea</taxon>
        <taxon>Polyopisthocotylea</taxon>
        <taxon>Polystomatidea</taxon>
        <taxon>Polystomatidae</taxon>
        <taxon>Protopolystoma</taxon>
    </lineage>
</organism>
<dbReference type="EMBL" id="CAAALY010109370">
    <property type="protein sequence ID" value="VEL30098.1"/>
    <property type="molecule type" value="Genomic_DNA"/>
</dbReference>
<comment type="caution">
    <text evidence="1">The sequence shown here is derived from an EMBL/GenBank/DDBJ whole genome shotgun (WGS) entry which is preliminary data.</text>
</comment>
<sequence length="76" mass="8527">MGCNRCSQHSSRNDATGRSACLHSLSAGLYRPHEWRDSVYRNPGHLLFDANHNARRNSLPGCVFPEQILSTGIYNL</sequence>
<dbReference type="AlphaFoldDB" id="A0A3S5CL43"/>
<name>A0A3S5CL43_9PLAT</name>
<proteinExistence type="predicted"/>
<accession>A0A3S5CL43</accession>
<dbReference type="Proteomes" id="UP000784294">
    <property type="component" value="Unassembled WGS sequence"/>
</dbReference>
<evidence type="ECO:0000313" key="1">
    <source>
        <dbReference type="EMBL" id="VEL30098.1"/>
    </source>
</evidence>
<gene>
    <name evidence="1" type="ORF">PXEA_LOCUS23538</name>
</gene>
<keyword evidence="2" id="KW-1185">Reference proteome</keyword>